<dbReference type="GO" id="GO:0005524">
    <property type="term" value="F:ATP binding"/>
    <property type="evidence" value="ECO:0007669"/>
    <property type="project" value="UniProtKB-KW"/>
</dbReference>
<dbReference type="InterPro" id="IPR050081">
    <property type="entry name" value="Ile-tRNA_ligase"/>
</dbReference>
<dbReference type="GO" id="GO:0004822">
    <property type="term" value="F:isoleucine-tRNA ligase activity"/>
    <property type="evidence" value="ECO:0007669"/>
    <property type="project" value="UniProtKB-EC"/>
</dbReference>
<dbReference type="GO" id="GO:0005739">
    <property type="term" value="C:mitochondrion"/>
    <property type="evidence" value="ECO:0007669"/>
    <property type="project" value="UniProtKB-SubCell"/>
</dbReference>
<keyword evidence="6" id="KW-0067">ATP-binding</keyword>
<evidence type="ECO:0000256" key="2">
    <source>
        <dbReference type="ARBA" id="ARBA00005594"/>
    </source>
</evidence>
<dbReference type="AlphaFoldDB" id="A0AAN9TJQ3"/>
<dbReference type="GO" id="GO:0000049">
    <property type="term" value="F:tRNA binding"/>
    <property type="evidence" value="ECO:0007669"/>
    <property type="project" value="InterPro"/>
</dbReference>
<dbReference type="NCBIfam" id="TIGR00392">
    <property type="entry name" value="ileS"/>
    <property type="match status" value="1"/>
</dbReference>
<keyword evidence="8" id="KW-0030">Aminoacyl-tRNA synthetase</keyword>
<protein>
    <recommendedName>
        <fullName evidence="3">isoleucine--tRNA ligase</fullName>
        <ecNumber evidence="3">6.1.1.5</ecNumber>
    </recommendedName>
    <alternativeName>
        <fullName evidence="9">Isoleucyl-tRNA synthetase</fullName>
    </alternativeName>
</protein>
<dbReference type="PRINTS" id="PR00984">
    <property type="entry name" value="TRNASYNTHILE"/>
</dbReference>
<dbReference type="Pfam" id="PF00133">
    <property type="entry name" value="tRNA-synt_1"/>
    <property type="match status" value="1"/>
</dbReference>
<evidence type="ECO:0000256" key="7">
    <source>
        <dbReference type="ARBA" id="ARBA00022917"/>
    </source>
</evidence>
<dbReference type="Gene3D" id="1.10.730.20">
    <property type="match status" value="1"/>
</dbReference>
<dbReference type="GO" id="GO:0032543">
    <property type="term" value="P:mitochondrial translation"/>
    <property type="evidence" value="ECO:0007669"/>
    <property type="project" value="TreeGrafter"/>
</dbReference>
<evidence type="ECO:0000256" key="5">
    <source>
        <dbReference type="ARBA" id="ARBA00022741"/>
    </source>
</evidence>
<dbReference type="SUPFAM" id="SSF47323">
    <property type="entry name" value="Anticodon-binding domain of a subclass of class I aminoacyl-tRNA synthetases"/>
    <property type="match status" value="1"/>
</dbReference>
<comment type="catalytic activity">
    <reaction evidence="10">
        <text>tRNA(Ile) + L-isoleucine + ATP = L-isoleucyl-tRNA(Ile) + AMP + diphosphate</text>
        <dbReference type="Rhea" id="RHEA:11060"/>
        <dbReference type="Rhea" id="RHEA-COMP:9666"/>
        <dbReference type="Rhea" id="RHEA-COMP:9695"/>
        <dbReference type="ChEBI" id="CHEBI:30616"/>
        <dbReference type="ChEBI" id="CHEBI:33019"/>
        <dbReference type="ChEBI" id="CHEBI:58045"/>
        <dbReference type="ChEBI" id="CHEBI:78442"/>
        <dbReference type="ChEBI" id="CHEBI:78528"/>
        <dbReference type="ChEBI" id="CHEBI:456215"/>
        <dbReference type="EC" id="6.1.1.5"/>
    </reaction>
</comment>
<keyword evidence="14" id="KW-1185">Reference proteome</keyword>
<feature type="domain" description="Methionyl/Valyl/Leucyl/Isoleucyl-tRNA synthetase anticodon-binding" evidence="12">
    <location>
        <begin position="722"/>
        <end position="851"/>
    </location>
</feature>
<dbReference type="SUPFAM" id="SSF50677">
    <property type="entry name" value="ValRS/IleRS/LeuRS editing domain"/>
    <property type="match status" value="1"/>
</dbReference>
<comment type="caution">
    <text evidence="13">The sequence shown here is derived from an EMBL/GenBank/DDBJ whole genome shotgun (WGS) entry which is preliminary data.</text>
</comment>
<evidence type="ECO:0000256" key="3">
    <source>
        <dbReference type="ARBA" id="ARBA00013165"/>
    </source>
</evidence>
<evidence type="ECO:0000256" key="9">
    <source>
        <dbReference type="ARBA" id="ARBA00032665"/>
    </source>
</evidence>
<proteinExistence type="inferred from homology"/>
<dbReference type="SUPFAM" id="SSF52374">
    <property type="entry name" value="Nucleotidylyl transferase"/>
    <property type="match status" value="1"/>
</dbReference>
<accession>A0AAN9TJQ3</accession>
<dbReference type="GO" id="GO:0002161">
    <property type="term" value="F:aminoacyl-tRNA deacylase activity"/>
    <property type="evidence" value="ECO:0007669"/>
    <property type="project" value="InterPro"/>
</dbReference>
<dbReference type="EMBL" id="JBBCAQ010000018">
    <property type="protein sequence ID" value="KAK7595517.1"/>
    <property type="molecule type" value="Genomic_DNA"/>
</dbReference>
<sequence length="952" mass="109577">MLKSYYCRQTAIYKSYLRSSSYCIHRRCVSSQKKSKANKYSATVLLPKTDFPPWINSEERISLDRKIEESSGFDTLYAWQRDNVKGSEFILHDGPPYANGPAHIGHAINKIIKDVIVRHHLLNGRKVHFKQGWDCHGLPIELKAISDEKNKLSPLEIRQTARAFATSAIEEQKRAFKKWGLLADWEKGCYYTFDKSYVQNQLQQFYKLYEKSLIYRDLKPVYWSPSSRTALAEAELEYNEKHVSKSVIVPFEIDKSSLPSSFAVSEEKNLFALVWTTTPWTLPSNQAIAYNEDFDYCLISIGDTSATYLMASALVSELESLIQKPVTILQTIPGSSLKSLTYKNLFSNKKVLSFIPSHHVRSSKGTGLVHTSPCHGPDDFVLGLKYKLDLKCIVDDNGRYTSDAPHNLEGLDVLGDGNTTVIEKLNSKILHIEDFVHSYPYDWRTKKPIIIRSSEQWFMNTASIQTAALRCLEEVRIEPNHHSKRLAQLLENRPFWCISRQRVWGVPIPVLIDTRSNKPIISRELIDHYCDLIDQHGTDFWWKLSVAELLPKNSELLQNKQIIKGKDILDIWFDSGISWSEVLDTNQIADLYVEGVDQCRGWFQSSLLTSVGIRNIAPYKGIFIHGFAVDENGHKMSKSVGNVVEPSNIIEGNKKYPPSGIDVLRWWVAGHAVQHHHIPVTENTLKDSKDTIKKLRLTIKFLLGNLDSRIPDVDQNMNFILDQYMLHKLFEFFTKVQTFYEEMHYQKICFSILEFVSNEVSGIYIHASKDRLYCEAKNSEYRKNCQTVCYHILDVILRTIAPIIPHLTEEVYSYHPANADRKTYFKSTPFMLPQHWNNPSVVPIMNSVLEIRDFILNNKAKNINSLQLSVRISGCEKTIDHLKCFTHAELTDILQVADVTCTIHPEQTKFTLEMTESENKRCERCRKYVYSAEEELCYRCSEIVNMASAMLM</sequence>
<evidence type="ECO:0000256" key="8">
    <source>
        <dbReference type="ARBA" id="ARBA00023146"/>
    </source>
</evidence>
<dbReference type="PANTHER" id="PTHR42765">
    <property type="entry name" value="SOLEUCYL-TRNA SYNTHETASE"/>
    <property type="match status" value="1"/>
</dbReference>
<dbReference type="Gene3D" id="1.10.10.830">
    <property type="entry name" value="Ile-tRNA synthetase CP2 domain-like"/>
    <property type="match status" value="1"/>
</dbReference>
<dbReference type="CDD" id="cd07960">
    <property type="entry name" value="Anticodon_Ia_Ile_BEm"/>
    <property type="match status" value="1"/>
</dbReference>
<dbReference type="InterPro" id="IPR002300">
    <property type="entry name" value="aa-tRNA-synth_Ia"/>
</dbReference>
<keyword evidence="5" id="KW-0547">Nucleotide-binding</keyword>
<evidence type="ECO:0000313" key="13">
    <source>
        <dbReference type="EMBL" id="KAK7595517.1"/>
    </source>
</evidence>
<dbReference type="InterPro" id="IPR009008">
    <property type="entry name" value="Val/Leu/Ile-tRNA-synth_edit"/>
</dbReference>
<evidence type="ECO:0000256" key="1">
    <source>
        <dbReference type="ARBA" id="ARBA00004173"/>
    </source>
</evidence>
<dbReference type="PANTHER" id="PTHR42765:SF1">
    <property type="entry name" value="ISOLEUCINE--TRNA LIGASE, MITOCHONDRIAL"/>
    <property type="match status" value="1"/>
</dbReference>
<dbReference type="Proteomes" id="UP001367676">
    <property type="component" value="Unassembled WGS sequence"/>
</dbReference>
<dbReference type="FunFam" id="3.40.50.620:FF:000111">
    <property type="entry name" value="Mitochondrial isoleucyl-tRNA synthetase"/>
    <property type="match status" value="1"/>
</dbReference>
<evidence type="ECO:0000313" key="14">
    <source>
        <dbReference type="Proteomes" id="UP001367676"/>
    </source>
</evidence>
<dbReference type="Gene3D" id="3.90.740.10">
    <property type="entry name" value="Valyl/Leucyl/Isoleucyl-tRNA synthetase, editing domain"/>
    <property type="match status" value="1"/>
</dbReference>
<comment type="similarity">
    <text evidence="2">Belongs to the class-I aminoacyl-tRNA synthetase family.</text>
</comment>
<comment type="subcellular location">
    <subcellularLocation>
        <location evidence="1">Mitochondrion</location>
    </subcellularLocation>
</comment>
<dbReference type="InterPro" id="IPR002301">
    <property type="entry name" value="Ile-tRNA-ligase"/>
</dbReference>
<dbReference type="GO" id="GO:0006428">
    <property type="term" value="P:isoleucyl-tRNA aminoacylation"/>
    <property type="evidence" value="ECO:0007669"/>
    <property type="project" value="InterPro"/>
</dbReference>
<dbReference type="InterPro" id="IPR013155">
    <property type="entry name" value="M/V/L/I-tRNA-synth_anticd-bd"/>
</dbReference>
<dbReference type="EC" id="6.1.1.5" evidence="3"/>
<evidence type="ECO:0000259" key="11">
    <source>
        <dbReference type="Pfam" id="PF00133"/>
    </source>
</evidence>
<keyword evidence="7" id="KW-0648">Protein biosynthesis</keyword>
<dbReference type="Gene3D" id="3.40.50.620">
    <property type="entry name" value="HUPs"/>
    <property type="match status" value="2"/>
</dbReference>
<dbReference type="Pfam" id="PF08264">
    <property type="entry name" value="Anticodon_1"/>
    <property type="match status" value="1"/>
</dbReference>
<dbReference type="InterPro" id="IPR033708">
    <property type="entry name" value="Anticodon_Ile_BEm"/>
</dbReference>
<reference evidence="13 14" key="1">
    <citation type="submission" date="2024-03" db="EMBL/GenBank/DDBJ databases">
        <title>Adaptation during the transition from Ophiocordyceps entomopathogen to insect associate is accompanied by gene loss and intensified selection.</title>
        <authorList>
            <person name="Ward C.M."/>
            <person name="Onetto C.A."/>
            <person name="Borneman A.R."/>
        </authorList>
    </citation>
    <scope>NUCLEOTIDE SEQUENCE [LARGE SCALE GENOMIC DNA]</scope>
    <source>
        <strain evidence="13">AWRI1</strain>
        <tissue evidence="13">Single Adult Female</tissue>
    </source>
</reference>
<evidence type="ECO:0000259" key="12">
    <source>
        <dbReference type="Pfam" id="PF08264"/>
    </source>
</evidence>
<organism evidence="13 14">
    <name type="scientific">Parthenolecanium corni</name>
    <dbReference type="NCBI Taxonomy" id="536013"/>
    <lineage>
        <taxon>Eukaryota</taxon>
        <taxon>Metazoa</taxon>
        <taxon>Ecdysozoa</taxon>
        <taxon>Arthropoda</taxon>
        <taxon>Hexapoda</taxon>
        <taxon>Insecta</taxon>
        <taxon>Pterygota</taxon>
        <taxon>Neoptera</taxon>
        <taxon>Paraneoptera</taxon>
        <taxon>Hemiptera</taxon>
        <taxon>Sternorrhyncha</taxon>
        <taxon>Coccoidea</taxon>
        <taxon>Coccidae</taxon>
        <taxon>Parthenolecanium</taxon>
    </lineage>
</organism>
<evidence type="ECO:0000256" key="10">
    <source>
        <dbReference type="ARBA" id="ARBA00048359"/>
    </source>
</evidence>
<evidence type="ECO:0000256" key="6">
    <source>
        <dbReference type="ARBA" id="ARBA00022840"/>
    </source>
</evidence>
<feature type="domain" description="Aminoacyl-tRNA synthetase class Ia" evidence="11">
    <location>
        <begin position="85"/>
        <end position="670"/>
    </location>
</feature>
<keyword evidence="4" id="KW-0436">Ligase</keyword>
<evidence type="ECO:0000256" key="4">
    <source>
        <dbReference type="ARBA" id="ARBA00022598"/>
    </source>
</evidence>
<gene>
    <name evidence="13" type="ORF">V9T40_013342</name>
</gene>
<dbReference type="InterPro" id="IPR014729">
    <property type="entry name" value="Rossmann-like_a/b/a_fold"/>
</dbReference>
<name>A0AAN9TJQ3_9HEMI</name>
<dbReference type="InterPro" id="IPR009080">
    <property type="entry name" value="tRNAsynth_Ia_anticodon-bd"/>
</dbReference>
<dbReference type="FunFam" id="3.90.740.10:FF:000009">
    <property type="entry name" value="Isoleucyl-tRNA synthetase 2, mitochondrial"/>
    <property type="match status" value="1"/>
</dbReference>